<dbReference type="InterPro" id="IPR036513">
    <property type="entry name" value="STAS_dom_sf"/>
</dbReference>
<dbReference type="PROSITE" id="PS50801">
    <property type="entry name" value="STAS"/>
    <property type="match status" value="1"/>
</dbReference>
<sequence length="112" mass="11860">MDMTSRTEGALQIVTVNAGRIDAAVAIQFKDAMRAETDGPSRRVILDLAQVGFIDSSGLGAIVAAMKQLGPGRRLDLAGLTPAVESVFRLTRMDTVFALFPTLDAALMAHAD</sequence>
<dbReference type="PANTHER" id="PTHR33495">
    <property type="entry name" value="ANTI-SIGMA FACTOR ANTAGONIST TM_1081-RELATED-RELATED"/>
    <property type="match status" value="1"/>
</dbReference>
<dbReference type="GO" id="GO:0043856">
    <property type="term" value="F:anti-sigma factor antagonist activity"/>
    <property type="evidence" value="ECO:0007669"/>
    <property type="project" value="InterPro"/>
</dbReference>
<dbReference type="AlphaFoldDB" id="A0A975WET3"/>
<evidence type="ECO:0000259" key="3">
    <source>
        <dbReference type="PROSITE" id="PS50801"/>
    </source>
</evidence>
<dbReference type="NCBIfam" id="TIGR00377">
    <property type="entry name" value="ant_ant_sig"/>
    <property type="match status" value="1"/>
</dbReference>
<dbReference type="GeneID" id="80820787"/>
<dbReference type="InterPro" id="IPR003658">
    <property type="entry name" value="Anti-sigma_ant"/>
</dbReference>
<accession>A0A975WET3</accession>
<dbReference type="InterPro" id="IPR002645">
    <property type="entry name" value="STAS_dom"/>
</dbReference>
<organism evidence="4 5">
    <name type="scientific">Marinovum algicola</name>
    <dbReference type="NCBI Taxonomy" id="42444"/>
    <lineage>
        <taxon>Bacteria</taxon>
        <taxon>Pseudomonadati</taxon>
        <taxon>Pseudomonadota</taxon>
        <taxon>Alphaproteobacteria</taxon>
        <taxon>Rhodobacterales</taxon>
        <taxon>Roseobacteraceae</taxon>
        <taxon>Marinovum</taxon>
    </lineage>
</organism>
<dbReference type="Proteomes" id="UP000182932">
    <property type="component" value="Unassembled WGS sequence"/>
</dbReference>
<dbReference type="EMBL" id="FNYY01000026">
    <property type="protein sequence ID" value="SEK08408.1"/>
    <property type="molecule type" value="Genomic_DNA"/>
</dbReference>
<reference evidence="4 5" key="1">
    <citation type="submission" date="2016-10" db="EMBL/GenBank/DDBJ databases">
        <authorList>
            <person name="Varghese N."/>
            <person name="Submissions S."/>
        </authorList>
    </citation>
    <scope>NUCLEOTIDE SEQUENCE [LARGE SCALE GENOMIC DNA]</scope>
    <source>
        <strain evidence="4 5">FF3</strain>
    </source>
</reference>
<comment type="caution">
    <text evidence="4">The sequence shown here is derived from an EMBL/GenBank/DDBJ whole genome shotgun (WGS) entry which is preliminary data.</text>
</comment>
<dbReference type="RefSeq" id="WP_048532983.1">
    <property type="nucleotide sequence ID" value="NZ_CATLQZ010000028.1"/>
</dbReference>
<dbReference type="Gene3D" id="3.30.750.24">
    <property type="entry name" value="STAS domain"/>
    <property type="match status" value="1"/>
</dbReference>
<protein>
    <recommendedName>
        <fullName evidence="2">Anti-sigma factor antagonist</fullName>
    </recommendedName>
</protein>
<comment type="similarity">
    <text evidence="1 2">Belongs to the anti-sigma-factor antagonist family.</text>
</comment>
<evidence type="ECO:0000256" key="2">
    <source>
        <dbReference type="RuleBase" id="RU003749"/>
    </source>
</evidence>
<evidence type="ECO:0000313" key="5">
    <source>
        <dbReference type="Proteomes" id="UP000182932"/>
    </source>
</evidence>
<dbReference type="CDD" id="cd07043">
    <property type="entry name" value="STAS_anti-anti-sigma_factors"/>
    <property type="match status" value="1"/>
</dbReference>
<gene>
    <name evidence="4" type="ORF">SAMN04487940_12653</name>
</gene>
<keyword evidence="5" id="KW-1185">Reference proteome</keyword>
<evidence type="ECO:0000313" key="4">
    <source>
        <dbReference type="EMBL" id="SEK08408.1"/>
    </source>
</evidence>
<feature type="domain" description="STAS" evidence="3">
    <location>
        <begin position="19"/>
        <end position="110"/>
    </location>
</feature>
<name>A0A975WET3_9RHOB</name>
<dbReference type="Pfam" id="PF01740">
    <property type="entry name" value="STAS"/>
    <property type="match status" value="1"/>
</dbReference>
<dbReference type="SUPFAM" id="SSF52091">
    <property type="entry name" value="SpoIIaa-like"/>
    <property type="match status" value="1"/>
</dbReference>
<dbReference type="PANTHER" id="PTHR33495:SF2">
    <property type="entry name" value="ANTI-SIGMA FACTOR ANTAGONIST TM_1081-RELATED"/>
    <property type="match status" value="1"/>
</dbReference>
<proteinExistence type="inferred from homology"/>
<evidence type="ECO:0000256" key="1">
    <source>
        <dbReference type="ARBA" id="ARBA00009013"/>
    </source>
</evidence>